<reference evidence="4" key="1">
    <citation type="journal article" date="2016" name="Insect Biochem. Mol. Biol.">
        <title>Multifaceted biological insights from a draft genome sequence of the tobacco hornworm moth, Manduca sexta.</title>
        <authorList>
            <person name="Kanost M.R."/>
            <person name="Arrese E.L."/>
            <person name="Cao X."/>
            <person name="Chen Y.R."/>
            <person name="Chellapilla S."/>
            <person name="Goldsmith M.R."/>
            <person name="Grosse-Wilde E."/>
            <person name="Heckel D.G."/>
            <person name="Herndon N."/>
            <person name="Jiang H."/>
            <person name="Papanicolaou A."/>
            <person name="Qu J."/>
            <person name="Soulages J.L."/>
            <person name="Vogel H."/>
            <person name="Walters J."/>
            <person name="Waterhouse R.M."/>
            <person name="Ahn S.J."/>
            <person name="Almeida F.C."/>
            <person name="An C."/>
            <person name="Aqrawi P."/>
            <person name="Bretschneider A."/>
            <person name="Bryant W.B."/>
            <person name="Bucks S."/>
            <person name="Chao H."/>
            <person name="Chevignon G."/>
            <person name="Christen J.M."/>
            <person name="Clarke D.F."/>
            <person name="Dittmer N.T."/>
            <person name="Ferguson L.C.F."/>
            <person name="Garavelou S."/>
            <person name="Gordon K.H.J."/>
            <person name="Gunaratna R.T."/>
            <person name="Han Y."/>
            <person name="Hauser F."/>
            <person name="He Y."/>
            <person name="Heidel-Fischer H."/>
            <person name="Hirsh A."/>
            <person name="Hu Y."/>
            <person name="Jiang H."/>
            <person name="Kalra D."/>
            <person name="Klinner C."/>
            <person name="Konig C."/>
            <person name="Kovar C."/>
            <person name="Kroll A.R."/>
            <person name="Kuwar S.S."/>
            <person name="Lee S.L."/>
            <person name="Lehman R."/>
            <person name="Li K."/>
            <person name="Li Z."/>
            <person name="Liang H."/>
            <person name="Lovelace S."/>
            <person name="Lu Z."/>
            <person name="Mansfield J.H."/>
            <person name="McCulloch K.J."/>
            <person name="Mathew T."/>
            <person name="Morton B."/>
            <person name="Muzny D.M."/>
            <person name="Neunemann D."/>
            <person name="Ongeri F."/>
            <person name="Pauchet Y."/>
            <person name="Pu L.L."/>
            <person name="Pyrousis I."/>
            <person name="Rao X.J."/>
            <person name="Redding A."/>
            <person name="Roesel C."/>
            <person name="Sanchez-Gracia A."/>
            <person name="Schaack S."/>
            <person name="Shukla A."/>
            <person name="Tetreau G."/>
            <person name="Wang Y."/>
            <person name="Xiong G.H."/>
            <person name="Traut W."/>
            <person name="Walsh T.K."/>
            <person name="Worley K.C."/>
            <person name="Wu D."/>
            <person name="Wu W."/>
            <person name="Wu Y.Q."/>
            <person name="Zhang X."/>
            <person name="Zou Z."/>
            <person name="Zucker H."/>
            <person name="Briscoe A.D."/>
            <person name="Burmester T."/>
            <person name="Clem R.J."/>
            <person name="Feyereisen R."/>
            <person name="Grimmelikhuijzen C.J.P."/>
            <person name="Hamodrakas S.J."/>
            <person name="Hansson B.S."/>
            <person name="Huguet E."/>
            <person name="Jermiin L.S."/>
            <person name="Lan Q."/>
            <person name="Lehman H.K."/>
            <person name="Lorenzen M."/>
            <person name="Merzendorfer H."/>
            <person name="Michalopoulos I."/>
            <person name="Morton D.B."/>
            <person name="Muthukrishnan S."/>
            <person name="Oakeshott J.G."/>
            <person name="Palmer W."/>
            <person name="Park Y."/>
            <person name="Passarelli A.L."/>
            <person name="Rozas J."/>
            <person name="Schwartz L.M."/>
            <person name="Smith W."/>
            <person name="Southgate A."/>
            <person name="Vilcinskas A."/>
            <person name="Vogt R."/>
            <person name="Wang P."/>
            <person name="Werren J."/>
            <person name="Yu X.Q."/>
            <person name="Zhou J.J."/>
            <person name="Brown S.J."/>
            <person name="Scherer S.E."/>
            <person name="Richards S."/>
            <person name="Blissard G.W."/>
        </authorList>
    </citation>
    <scope>NUCLEOTIDE SEQUENCE</scope>
</reference>
<dbReference type="EMBL" id="JH668814">
    <property type="protein sequence ID" value="KAG6462138.1"/>
    <property type="molecule type" value="Genomic_DNA"/>
</dbReference>
<feature type="signal peptide" evidence="3">
    <location>
        <begin position="1"/>
        <end position="20"/>
    </location>
</feature>
<dbReference type="AlphaFoldDB" id="A0A922CXJ2"/>
<gene>
    <name evidence="4" type="ORF">O3G_MSEX013081</name>
</gene>
<evidence type="ECO:0000256" key="2">
    <source>
        <dbReference type="SAM" id="MobiDB-lite"/>
    </source>
</evidence>
<sequence>MKYSSILLLIMMISINLIRMDETTEHTDIIPDGSETTEFWTTEPQATPLTEDVTAITELPATPGEMDEDATADDFTTKGQPPADGEEVDKPSDEDLTGFDDDLTEDALQSLKNATNQTHTITNLTRYDPEKQKEYLQSEWWYDLRHFANDNTYLRTCYYLATTYRNAMTDLRKYYHIRYLYYDNLEYEVGYVTHEIIFKYQIVLELFHLMQRKFEFNQDRHTAPITYMLYIYTNILYQSTDIIHLCNMMHEIEAKYKNYKSRGVFADDVPDKDSVGNRTEMEKERAIAAYQKKLAAIERKVRKEQKKRMKMIKQGKIFSPTIRTTRTYKKMWDLHYGWSIETW</sequence>
<name>A0A922CXJ2_MANSE</name>
<comment type="caution">
    <text evidence="4">The sequence shown here is derived from an EMBL/GenBank/DDBJ whole genome shotgun (WGS) entry which is preliminary data.</text>
</comment>
<keyword evidence="3" id="KW-0732">Signal</keyword>
<dbReference type="Proteomes" id="UP000791440">
    <property type="component" value="Unassembled WGS sequence"/>
</dbReference>
<feature type="region of interest" description="Disordered" evidence="2">
    <location>
        <begin position="61"/>
        <end position="100"/>
    </location>
</feature>
<reference evidence="4" key="2">
    <citation type="submission" date="2020-12" db="EMBL/GenBank/DDBJ databases">
        <authorList>
            <person name="Kanost M."/>
        </authorList>
    </citation>
    <scope>NUCLEOTIDE SEQUENCE</scope>
</reference>
<organism evidence="4 5">
    <name type="scientific">Manduca sexta</name>
    <name type="common">Tobacco hawkmoth</name>
    <name type="synonym">Tobacco hornworm</name>
    <dbReference type="NCBI Taxonomy" id="7130"/>
    <lineage>
        <taxon>Eukaryota</taxon>
        <taxon>Metazoa</taxon>
        <taxon>Ecdysozoa</taxon>
        <taxon>Arthropoda</taxon>
        <taxon>Hexapoda</taxon>
        <taxon>Insecta</taxon>
        <taxon>Pterygota</taxon>
        <taxon>Neoptera</taxon>
        <taxon>Endopterygota</taxon>
        <taxon>Lepidoptera</taxon>
        <taxon>Glossata</taxon>
        <taxon>Ditrysia</taxon>
        <taxon>Bombycoidea</taxon>
        <taxon>Sphingidae</taxon>
        <taxon>Sphinginae</taxon>
        <taxon>Sphingini</taxon>
        <taxon>Manduca</taxon>
    </lineage>
</organism>
<evidence type="ECO:0000256" key="3">
    <source>
        <dbReference type="SAM" id="SignalP"/>
    </source>
</evidence>
<dbReference type="EMBL" id="JH668814">
    <property type="protein sequence ID" value="KAG6462139.1"/>
    <property type="molecule type" value="Genomic_DNA"/>
</dbReference>
<evidence type="ECO:0000313" key="5">
    <source>
        <dbReference type="Proteomes" id="UP000791440"/>
    </source>
</evidence>
<evidence type="ECO:0000256" key="1">
    <source>
        <dbReference type="SAM" id="Coils"/>
    </source>
</evidence>
<accession>A0A922CXJ2</accession>
<protein>
    <submittedName>
        <fullName evidence="4">Uncharacterized protein</fullName>
    </submittedName>
</protein>
<evidence type="ECO:0000313" key="4">
    <source>
        <dbReference type="EMBL" id="KAG6462139.1"/>
    </source>
</evidence>
<feature type="coiled-coil region" evidence="1">
    <location>
        <begin position="280"/>
        <end position="314"/>
    </location>
</feature>
<feature type="chain" id="PRO_5038324656" evidence="3">
    <location>
        <begin position="21"/>
        <end position="343"/>
    </location>
</feature>
<proteinExistence type="predicted"/>
<keyword evidence="5" id="KW-1185">Reference proteome</keyword>
<keyword evidence="1" id="KW-0175">Coiled coil</keyword>